<gene>
    <name evidence="2" type="ORF">EAS61_15275</name>
</gene>
<dbReference type="RefSeq" id="WP_128956006.1">
    <property type="nucleotide sequence ID" value="NZ_RKMK01000011.1"/>
</dbReference>
<organism evidence="2 3">
    <name type="scientific">Bradyrhizobium zhanjiangense</name>
    <dbReference type="NCBI Taxonomy" id="1325107"/>
    <lineage>
        <taxon>Bacteria</taxon>
        <taxon>Pseudomonadati</taxon>
        <taxon>Pseudomonadota</taxon>
        <taxon>Alphaproteobacteria</taxon>
        <taxon>Hyphomicrobiales</taxon>
        <taxon>Nitrobacteraceae</taxon>
        <taxon>Bradyrhizobium</taxon>
    </lineage>
</organism>
<sequence>MRNEQEVLNAAKPFTGIPDAPFPTPLPHDRAIDRAQDLRPLEAPPALEPSVPHEVSPEIKKAMLAAAYAQLMIDRLAALQNEEVTKYTGISRVELGLRVWNAPMAEVAKRLGIKKHVLMRICKLFEVPTPPKGYFNTSFANRPIRWTRVVVGG</sequence>
<evidence type="ECO:0000313" key="2">
    <source>
        <dbReference type="EMBL" id="RXG97354.1"/>
    </source>
</evidence>
<reference evidence="2 3" key="1">
    <citation type="submission" date="2018-11" db="EMBL/GenBank/DDBJ databases">
        <title>Bradyrhizobium sp. nov., isolated from effective nodules of peanut in China.</title>
        <authorList>
            <person name="Li Y."/>
        </authorList>
    </citation>
    <scope>NUCLEOTIDE SEQUENCE [LARGE SCALE GENOMIC DNA]</scope>
    <source>
        <strain evidence="2 3">CCBAU 51770</strain>
    </source>
</reference>
<evidence type="ECO:0000256" key="1">
    <source>
        <dbReference type="SAM" id="MobiDB-lite"/>
    </source>
</evidence>
<feature type="region of interest" description="Disordered" evidence="1">
    <location>
        <begin position="1"/>
        <end position="30"/>
    </location>
</feature>
<dbReference type="Proteomes" id="UP000290174">
    <property type="component" value="Unassembled WGS sequence"/>
</dbReference>
<protein>
    <submittedName>
        <fullName evidence="2">Uncharacterized protein</fullName>
    </submittedName>
</protein>
<evidence type="ECO:0000313" key="3">
    <source>
        <dbReference type="Proteomes" id="UP000290174"/>
    </source>
</evidence>
<proteinExistence type="predicted"/>
<name>A0A4Q0QP77_9BRAD</name>
<dbReference type="EMBL" id="RKMK01000011">
    <property type="protein sequence ID" value="RXG97354.1"/>
    <property type="molecule type" value="Genomic_DNA"/>
</dbReference>
<comment type="caution">
    <text evidence="2">The sequence shown here is derived from an EMBL/GenBank/DDBJ whole genome shotgun (WGS) entry which is preliminary data.</text>
</comment>
<accession>A0A4Q0QP77</accession>
<dbReference type="AlphaFoldDB" id="A0A4Q0QP77"/>